<evidence type="ECO:0000259" key="9">
    <source>
        <dbReference type="Pfam" id="PF02558"/>
    </source>
</evidence>
<dbReference type="Gene3D" id="3.40.50.720">
    <property type="entry name" value="NAD(P)-binding Rossmann-like Domain"/>
    <property type="match status" value="1"/>
</dbReference>
<comment type="similarity">
    <text evidence="2">Belongs to the ketopantoate reductase family.</text>
</comment>
<comment type="catalytic activity">
    <reaction evidence="8">
        <text>(R)-pantoate + NADP(+) = 2-dehydropantoate + NADPH + H(+)</text>
        <dbReference type="Rhea" id="RHEA:16233"/>
        <dbReference type="ChEBI" id="CHEBI:11561"/>
        <dbReference type="ChEBI" id="CHEBI:15378"/>
        <dbReference type="ChEBI" id="CHEBI:15980"/>
        <dbReference type="ChEBI" id="CHEBI:57783"/>
        <dbReference type="ChEBI" id="CHEBI:58349"/>
        <dbReference type="EC" id="1.1.1.169"/>
    </reaction>
</comment>
<proteinExistence type="inferred from homology"/>
<evidence type="ECO:0000256" key="8">
    <source>
        <dbReference type="ARBA" id="ARBA00048793"/>
    </source>
</evidence>
<dbReference type="GO" id="GO:0008677">
    <property type="term" value="F:2-dehydropantoate 2-reductase activity"/>
    <property type="evidence" value="ECO:0007669"/>
    <property type="project" value="UniProtKB-EC"/>
</dbReference>
<dbReference type="InterPro" id="IPR008927">
    <property type="entry name" value="6-PGluconate_DH-like_C_sf"/>
</dbReference>
<sequence>MSNRDTGGIRVLIYGAGAVGAFVGGSLARAGHEVTLLARPALRDALAREPLRITGEGGEDDISVPVAAVAGLDELTSPPELVILAVKSYDTAGALPDLRRLVAEGAPVLTLQNGVGNEEELGAALGTGAVRAGAFTISVSTPEPGRVVRHTRGGGLGFAPVAGADRASLAPLLALFAPTGLPLVVARSWRVLKWSKLLLNILANAQSALLDLPPGALFADPRSFAIERRAFLEARAAMHAAGIGLCDLPAYPVRALAAAMALPAPLSRSLLRSRVGRGRGAKMPSLWHDLAGGKGQTEAPWYNGAVTALGARVGVATPINAALTHLLAEATSDPAIRARFHHAPERLLAALDN</sequence>
<dbReference type="EMBL" id="CADCWM010000446">
    <property type="protein sequence ID" value="CAA9559812.1"/>
    <property type="molecule type" value="Genomic_DNA"/>
</dbReference>
<keyword evidence="6 11" id="KW-0560">Oxidoreductase</keyword>
<reference evidence="11" key="1">
    <citation type="submission" date="2020-02" db="EMBL/GenBank/DDBJ databases">
        <authorList>
            <person name="Meier V. D."/>
        </authorList>
    </citation>
    <scope>NUCLEOTIDE SEQUENCE</scope>
    <source>
        <strain evidence="11">AVDCRST_MAG88</strain>
    </source>
</reference>
<keyword evidence="5" id="KW-0521">NADP</keyword>
<dbReference type="PANTHER" id="PTHR43765:SF2">
    <property type="entry name" value="2-DEHYDROPANTOATE 2-REDUCTASE"/>
    <property type="match status" value="1"/>
</dbReference>
<dbReference type="InterPro" id="IPR013332">
    <property type="entry name" value="KPR_N"/>
</dbReference>
<dbReference type="GO" id="GO:0005737">
    <property type="term" value="C:cytoplasm"/>
    <property type="evidence" value="ECO:0007669"/>
    <property type="project" value="TreeGrafter"/>
</dbReference>
<dbReference type="InterPro" id="IPR003710">
    <property type="entry name" value="ApbA"/>
</dbReference>
<dbReference type="AlphaFoldDB" id="A0A6J4UYL2"/>
<name>A0A6J4UYL2_9BACT</name>
<comment type="pathway">
    <text evidence="1">Cofactor biosynthesis; (R)-pantothenate biosynthesis; (R)-pantoate from 3-methyl-2-oxobutanoate: step 2/2.</text>
</comment>
<dbReference type="PANTHER" id="PTHR43765">
    <property type="entry name" value="2-DEHYDROPANTOATE 2-REDUCTASE-RELATED"/>
    <property type="match status" value="1"/>
</dbReference>
<evidence type="ECO:0000256" key="6">
    <source>
        <dbReference type="ARBA" id="ARBA00023002"/>
    </source>
</evidence>
<dbReference type="Pfam" id="PF02558">
    <property type="entry name" value="ApbA"/>
    <property type="match status" value="1"/>
</dbReference>
<dbReference type="InterPro" id="IPR013752">
    <property type="entry name" value="KPA_reductase"/>
</dbReference>
<feature type="domain" description="Ketopantoate reductase C-terminal" evidence="10">
    <location>
        <begin position="191"/>
        <end position="329"/>
    </location>
</feature>
<protein>
    <recommendedName>
        <fullName evidence="4">2-dehydropantoate 2-reductase</fullName>
        <ecNumber evidence="3">1.1.1.169</ecNumber>
    </recommendedName>
    <alternativeName>
        <fullName evidence="7">Ketopantoate reductase</fullName>
    </alternativeName>
</protein>
<accession>A0A6J4UYL2</accession>
<evidence type="ECO:0000256" key="4">
    <source>
        <dbReference type="ARBA" id="ARBA00019465"/>
    </source>
</evidence>
<evidence type="ECO:0000256" key="7">
    <source>
        <dbReference type="ARBA" id="ARBA00032024"/>
    </source>
</evidence>
<evidence type="ECO:0000259" key="10">
    <source>
        <dbReference type="Pfam" id="PF08546"/>
    </source>
</evidence>
<dbReference type="SUPFAM" id="SSF48179">
    <property type="entry name" value="6-phosphogluconate dehydrogenase C-terminal domain-like"/>
    <property type="match status" value="1"/>
</dbReference>
<dbReference type="GO" id="GO:0015940">
    <property type="term" value="P:pantothenate biosynthetic process"/>
    <property type="evidence" value="ECO:0007669"/>
    <property type="project" value="InterPro"/>
</dbReference>
<evidence type="ECO:0000256" key="5">
    <source>
        <dbReference type="ARBA" id="ARBA00022857"/>
    </source>
</evidence>
<feature type="domain" description="Ketopantoate reductase N-terminal" evidence="9">
    <location>
        <begin position="11"/>
        <end position="156"/>
    </location>
</feature>
<evidence type="ECO:0000256" key="3">
    <source>
        <dbReference type="ARBA" id="ARBA00013014"/>
    </source>
</evidence>
<evidence type="ECO:0000313" key="11">
    <source>
        <dbReference type="EMBL" id="CAA9559812.1"/>
    </source>
</evidence>
<dbReference type="InterPro" id="IPR036291">
    <property type="entry name" value="NAD(P)-bd_dom_sf"/>
</dbReference>
<dbReference type="InterPro" id="IPR050838">
    <property type="entry name" value="Ketopantoate_reductase"/>
</dbReference>
<dbReference type="NCBIfam" id="TIGR00745">
    <property type="entry name" value="apbA_panE"/>
    <property type="match status" value="1"/>
</dbReference>
<dbReference type="Gene3D" id="1.10.1040.10">
    <property type="entry name" value="N-(1-d-carboxylethyl)-l-norvaline Dehydrogenase, domain 2"/>
    <property type="match status" value="1"/>
</dbReference>
<evidence type="ECO:0000256" key="2">
    <source>
        <dbReference type="ARBA" id="ARBA00007870"/>
    </source>
</evidence>
<dbReference type="InterPro" id="IPR013328">
    <property type="entry name" value="6PGD_dom2"/>
</dbReference>
<dbReference type="SUPFAM" id="SSF51735">
    <property type="entry name" value="NAD(P)-binding Rossmann-fold domains"/>
    <property type="match status" value="1"/>
</dbReference>
<dbReference type="EC" id="1.1.1.169" evidence="3"/>
<evidence type="ECO:0000256" key="1">
    <source>
        <dbReference type="ARBA" id="ARBA00004994"/>
    </source>
</evidence>
<dbReference type="GO" id="GO:0050661">
    <property type="term" value="F:NADP binding"/>
    <property type="evidence" value="ECO:0007669"/>
    <property type="project" value="TreeGrafter"/>
</dbReference>
<organism evidence="11">
    <name type="scientific">uncultured Thermomicrobiales bacterium</name>
    <dbReference type="NCBI Taxonomy" id="1645740"/>
    <lineage>
        <taxon>Bacteria</taxon>
        <taxon>Pseudomonadati</taxon>
        <taxon>Thermomicrobiota</taxon>
        <taxon>Thermomicrobia</taxon>
        <taxon>Thermomicrobiales</taxon>
        <taxon>environmental samples</taxon>
    </lineage>
</organism>
<gene>
    <name evidence="11" type="ORF">AVDCRST_MAG88-1400</name>
</gene>
<dbReference type="Pfam" id="PF08546">
    <property type="entry name" value="ApbA_C"/>
    <property type="match status" value="1"/>
</dbReference>